<dbReference type="PANTHER" id="PTHR43214">
    <property type="entry name" value="TWO-COMPONENT RESPONSE REGULATOR"/>
    <property type="match status" value="1"/>
</dbReference>
<evidence type="ECO:0000256" key="3">
    <source>
        <dbReference type="ARBA" id="ARBA00023015"/>
    </source>
</evidence>
<evidence type="ECO:0000256" key="6">
    <source>
        <dbReference type="ARBA" id="ARBA00024867"/>
    </source>
</evidence>
<feature type="modified residue" description="4-aspartylphosphate" evidence="7">
    <location>
        <position position="54"/>
    </location>
</feature>
<dbReference type="PROSITE" id="PS00622">
    <property type="entry name" value="HTH_LUXR_1"/>
    <property type="match status" value="1"/>
</dbReference>
<comment type="function">
    <text evidence="6">May play the central regulatory role in sporulation. It may be an element of the effector pathway responsible for the activation of sporulation genes in response to nutritional stress. Spo0A may act in concert with spo0H (a sigma factor) to control the expression of some genes that are critical to the sporulation process.</text>
</comment>
<protein>
    <recommendedName>
        <fullName evidence="1">Stage 0 sporulation protein A homolog</fullName>
    </recommendedName>
</protein>
<evidence type="ECO:0000256" key="5">
    <source>
        <dbReference type="ARBA" id="ARBA00023163"/>
    </source>
</evidence>
<dbReference type="InterPro" id="IPR039420">
    <property type="entry name" value="WalR-like"/>
</dbReference>
<dbReference type="EMBL" id="JAAWUZ010000021">
    <property type="protein sequence ID" value="NSG30090.1"/>
    <property type="molecule type" value="Genomic_DNA"/>
</dbReference>
<dbReference type="SMART" id="SM00448">
    <property type="entry name" value="REC"/>
    <property type="match status" value="1"/>
</dbReference>
<dbReference type="CDD" id="cd06170">
    <property type="entry name" value="LuxR_C_like"/>
    <property type="match status" value="1"/>
</dbReference>
<dbReference type="SUPFAM" id="SSF52172">
    <property type="entry name" value="CheY-like"/>
    <property type="match status" value="1"/>
</dbReference>
<comment type="caution">
    <text evidence="10">The sequence shown here is derived from an EMBL/GenBank/DDBJ whole genome shotgun (WGS) entry which is preliminary data.</text>
</comment>
<dbReference type="InterPro" id="IPR000792">
    <property type="entry name" value="Tscrpt_reg_LuxR_C"/>
</dbReference>
<dbReference type="PROSITE" id="PS50043">
    <property type="entry name" value="HTH_LUXR_2"/>
    <property type="match status" value="1"/>
</dbReference>
<accession>A0ABX2GXB3</accession>
<organism evidence="10 11">
    <name type="scientific">Faecalicatena fissicatena</name>
    <dbReference type="NCBI Taxonomy" id="290055"/>
    <lineage>
        <taxon>Bacteria</taxon>
        <taxon>Bacillati</taxon>
        <taxon>Bacillota</taxon>
        <taxon>Clostridia</taxon>
        <taxon>Lachnospirales</taxon>
        <taxon>Lachnospiraceae</taxon>
        <taxon>Faecalicatena</taxon>
    </lineage>
</organism>
<dbReference type="Proteomes" id="UP000821846">
    <property type="component" value="Unassembled WGS sequence"/>
</dbReference>
<dbReference type="InterPro" id="IPR058245">
    <property type="entry name" value="NreC/VraR/RcsB-like_REC"/>
</dbReference>
<dbReference type="PRINTS" id="PR00038">
    <property type="entry name" value="HTHLUXR"/>
</dbReference>
<evidence type="ECO:0000259" key="8">
    <source>
        <dbReference type="PROSITE" id="PS50043"/>
    </source>
</evidence>
<gene>
    <name evidence="10" type="ORF">HFM93_07330</name>
</gene>
<dbReference type="PROSITE" id="PS50110">
    <property type="entry name" value="RESPONSE_REGULATORY"/>
    <property type="match status" value="1"/>
</dbReference>
<dbReference type="PANTHER" id="PTHR43214:SF44">
    <property type="entry name" value="TWO-COMPONENT RESPONSE REGULATOR"/>
    <property type="match status" value="1"/>
</dbReference>
<sequence>MIRVLIVEDQRMTREDMENYIQSSGRYSLEASITNAAMAETVCKQSRCELVLMDVCTEDDESGLVAAEQIKKTMPQIKIIIVTSLAECSFIERAHKAGVESFWYKDAGKEELLEVMDRTMKGESVYPDAPPTVMIGTAKSCDFTQGELAVLRLVVEGESYKKIAESLCISPETVKWHIKNMLQKTNFDSKTKLAVAVTKKNLIINGF</sequence>
<name>A0ABX2GXB3_9FIRM</name>
<feature type="domain" description="Response regulatory" evidence="9">
    <location>
        <begin position="3"/>
        <end position="120"/>
    </location>
</feature>
<keyword evidence="11" id="KW-1185">Reference proteome</keyword>
<evidence type="ECO:0000313" key="10">
    <source>
        <dbReference type="EMBL" id="NSG30090.1"/>
    </source>
</evidence>
<evidence type="ECO:0000256" key="2">
    <source>
        <dbReference type="ARBA" id="ARBA00022553"/>
    </source>
</evidence>
<dbReference type="RefSeq" id="WP_173865439.1">
    <property type="nucleotide sequence ID" value="NZ_JAAWUU010000001.1"/>
</dbReference>
<reference evidence="10 11" key="1">
    <citation type="journal article" date="2020" name="Cell Host Microbe">
        <title>Functional and Genomic Variation between Human-Derived Isolates of Lachnospiraceae Reveals Inter- and Intra-Species Diversity.</title>
        <authorList>
            <person name="Sorbara M.T."/>
            <person name="Littmann E.R."/>
            <person name="Fontana E."/>
            <person name="Moody T.U."/>
            <person name="Kohout C.E."/>
            <person name="Gjonbalaj M."/>
            <person name="Eaton V."/>
            <person name="Seok R."/>
            <person name="Leiner I.M."/>
            <person name="Pamer E.G."/>
        </authorList>
    </citation>
    <scope>NUCLEOTIDE SEQUENCE [LARGE SCALE GENOMIC DNA]</scope>
    <source>
        <strain evidence="10 11">MSK.14.16</strain>
    </source>
</reference>
<dbReference type="CDD" id="cd17535">
    <property type="entry name" value="REC_NarL-like"/>
    <property type="match status" value="1"/>
</dbReference>
<keyword evidence="2 7" id="KW-0597">Phosphoprotein</keyword>
<proteinExistence type="predicted"/>
<dbReference type="SMART" id="SM00421">
    <property type="entry name" value="HTH_LUXR"/>
    <property type="match status" value="1"/>
</dbReference>
<evidence type="ECO:0000256" key="7">
    <source>
        <dbReference type="PROSITE-ProRule" id="PRU00169"/>
    </source>
</evidence>
<dbReference type="SUPFAM" id="SSF46894">
    <property type="entry name" value="C-terminal effector domain of the bipartite response regulators"/>
    <property type="match status" value="1"/>
</dbReference>
<keyword evidence="4" id="KW-0238">DNA-binding</keyword>
<feature type="domain" description="HTH luxR-type" evidence="8">
    <location>
        <begin position="136"/>
        <end position="201"/>
    </location>
</feature>
<evidence type="ECO:0000256" key="4">
    <source>
        <dbReference type="ARBA" id="ARBA00023125"/>
    </source>
</evidence>
<keyword evidence="3" id="KW-0805">Transcription regulation</keyword>
<keyword evidence="5" id="KW-0804">Transcription</keyword>
<evidence type="ECO:0000256" key="1">
    <source>
        <dbReference type="ARBA" id="ARBA00018672"/>
    </source>
</evidence>
<dbReference type="Pfam" id="PF00196">
    <property type="entry name" value="GerE"/>
    <property type="match status" value="1"/>
</dbReference>
<dbReference type="InterPro" id="IPR011006">
    <property type="entry name" value="CheY-like_superfamily"/>
</dbReference>
<dbReference type="Pfam" id="PF00072">
    <property type="entry name" value="Response_reg"/>
    <property type="match status" value="1"/>
</dbReference>
<dbReference type="Gene3D" id="3.40.50.2300">
    <property type="match status" value="1"/>
</dbReference>
<dbReference type="InterPro" id="IPR016032">
    <property type="entry name" value="Sig_transdc_resp-reg_C-effctor"/>
</dbReference>
<dbReference type="InterPro" id="IPR001789">
    <property type="entry name" value="Sig_transdc_resp-reg_receiver"/>
</dbReference>
<evidence type="ECO:0000259" key="9">
    <source>
        <dbReference type="PROSITE" id="PS50110"/>
    </source>
</evidence>
<evidence type="ECO:0000313" key="11">
    <source>
        <dbReference type="Proteomes" id="UP000821846"/>
    </source>
</evidence>